<dbReference type="SUPFAM" id="SSF52540">
    <property type="entry name" value="P-loop containing nucleoside triphosphate hydrolases"/>
    <property type="match status" value="1"/>
</dbReference>
<feature type="region of interest" description="Disordered" evidence="7">
    <location>
        <begin position="927"/>
        <end position="960"/>
    </location>
</feature>
<dbReference type="CDD" id="cd18791">
    <property type="entry name" value="SF2_C_RHA"/>
    <property type="match status" value="1"/>
</dbReference>
<evidence type="ECO:0000313" key="10">
    <source>
        <dbReference type="EMBL" id="DAZ93019.1"/>
    </source>
</evidence>
<reference evidence="10" key="2">
    <citation type="journal article" date="2023" name="Microbiol Resour">
        <title>Decontamination and Annotation of the Draft Genome Sequence of the Oomycete Lagenidium giganteum ARSEF 373.</title>
        <authorList>
            <person name="Morgan W.R."/>
            <person name="Tartar A."/>
        </authorList>
    </citation>
    <scope>NUCLEOTIDE SEQUENCE</scope>
    <source>
        <strain evidence="10">ARSEF 373</strain>
    </source>
</reference>
<dbReference type="FunFam" id="1.20.120.1080:FF:000002">
    <property type="entry name" value="Putative ATP-dependent RNA helicase DHX36"/>
    <property type="match status" value="1"/>
</dbReference>
<reference evidence="10" key="1">
    <citation type="submission" date="2022-11" db="EMBL/GenBank/DDBJ databases">
        <authorList>
            <person name="Morgan W.R."/>
            <person name="Tartar A."/>
        </authorList>
    </citation>
    <scope>NUCLEOTIDE SEQUENCE</scope>
    <source>
        <strain evidence="10">ARSEF 373</strain>
    </source>
</reference>
<dbReference type="CDD" id="cd17917">
    <property type="entry name" value="DEXHc_RHA-like"/>
    <property type="match status" value="1"/>
</dbReference>
<dbReference type="Proteomes" id="UP001146120">
    <property type="component" value="Unassembled WGS sequence"/>
</dbReference>
<dbReference type="InterPro" id="IPR056328">
    <property type="entry name" value="DSRM_DHX29"/>
</dbReference>
<dbReference type="InterPro" id="IPR001650">
    <property type="entry name" value="Helicase_C-like"/>
</dbReference>
<dbReference type="Pfam" id="PF04408">
    <property type="entry name" value="WHD_HA2"/>
    <property type="match status" value="1"/>
</dbReference>
<keyword evidence="2" id="KW-0547">Nucleotide-binding</keyword>
<keyword evidence="3" id="KW-0378">Hydrolase</keyword>
<keyword evidence="5" id="KW-0067">ATP-binding</keyword>
<evidence type="ECO:0000259" key="9">
    <source>
        <dbReference type="PROSITE" id="PS51194"/>
    </source>
</evidence>
<dbReference type="Pfam" id="PF21010">
    <property type="entry name" value="HA2_C"/>
    <property type="match status" value="1"/>
</dbReference>
<evidence type="ECO:0000259" key="8">
    <source>
        <dbReference type="PROSITE" id="PS51192"/>
    </source>
</evidence>
<feature type="compositionally biased region" description="Basic residues" evidence="7">
    <location>
        <begin position="1498"/>
        <end position="1507"/>
    </location>
</feature>
<evidence type="ECO:0000256" key="7">
    <source>
        <dbReference type="SAM" id="MobiDB-lite"/>
    </source>
</evidence>
<feature type="domain" description="Helicase ATP-binding" evidence="8">
    <location>
        <begin position="685"/>
        <end position="870"/>
    </location>
</feature>
<evidence type="ECO:0000256" key="4">
    <source>
        <dbReference type="ARBA" id="ARBA00022806"/>
    </source>
</evidence>
<dbReference type="EMBL" id="DAKRPA010000354">
    <property type="protein sequence ID" value="DAZ93019.1"/>
    <property type="molecule type" value="Genomic_DNA"/>
</dbReference>
<dbReference type="PANTHER" id="PTHR18934">
    <property type="entry name" value="ATP-DEPENDENT RNA HELICASE"/>
    <property type="match status" value="1"/>
</dbReference>
<dbReference type="InterPro" id="IPR027417">
    <property type="entry name" value="P-loop_NTPase"/>
</dbReference>
<dbReference type="PROSITE" id="PS51194">
    <property type="entry name" value="HELICASE_CTER"/>
    <property type="match status" value="1"/>
</dbReference>
<dbReference type="SMART" id="SM00847">
    <property type="entry name" value="HA2"/>
    <property type="match status" value="1"/>
</dbReference>
<dbReference type="GO" id="GO:0003723">
    <property type="term" value="F:RNA binding"/>
    <property type="evidence" value="ECO:0007669"/>
    <property type="project" value="TreeGrafter"/>
</dbReference>
<comment type="caution">
    <text evidence="10">The sequence shown here is derived from an EMBL/GenBank/DDBJ whole genome shotgun (WGS) entry which is preliminary data.</text>
</comment>
<sequence>MHPAIRARGTMVAEEVVVGYEFQRDEEEWLHDTVLRTQRQQARTRFRPGVFAATGLAADVVDQTRSRKKVARAIGLLRDEYDLDDDAALREALSYTNTAEDALEFLALQLPSAALPRRLRALPVVPSDTKAAPSGAPAPEVVVAKVPDSWDDSDDDHDKETSDVKEPAPAPAPAPAPVAVVAAEEPPPARNEQKTEALSWTQRYLLQMEQEAMENATRKTKKPTAEDEIAELEAQYVELVAQAKKAKQDKVAKKRQKQLAQQTQVVRAQLVARGWQEADYHMRMNKARQEEEAKEAAKKEEPTNEPAPQPLPTTVAASVDSKDKNEDDDDDDGAMTCNLFGSNDDDDDDDDAKPAAKAIDDDDVEDMSGGLFDSTGSPDPSPVVEVVIEVAEEPTSKGPSKGRKKGKGGAAPAAGGKTWTGKTPRDHLDDYCKKNKVPRPQYKKLSNGPKVSYSVQMQKPGGPKREYVLLPEHCDAVFHSVEEGKDSLATRVLYELNPGLPMYRVLPPQYRDLWLRWDREQQRAIDAAKSSEKQEFDDLVEDIWREIPTEVQKKHVQATEPEPSKKDQKKAQALKDAAKTEDDKEQGHGNDDVVVDNWEDWDADDSGTGRGNTIGELESWEDMCNDDASTSSASATEVVMESEADMAESSRLRELVVDRQRKPKYIELLRKRDQLPIVSFKQQIVDALAVHDVILISGETGCGKSTQVPQFLLEDIIMNQNKGAHCRIVCTQPRRLAAISLAERVSTELGESTLGRGDALCGYQIRLENRMTDATRLLFCTTGILLRKLQDPHTLEDELSHIIVDEVHERDLQSDVLLSLLQRFLQTNQASTAARRKRGAPPLKIVLMSATMNAATFQTYFGGPSACIMLQVPGRTFPVEEFYLEDAIEVTDYQVDETSPCYVPMATRQESTQVTISGRGGKSYSQKLTWEASTSGKRRPSKSDTSNGGGANEDEKEYSDRTLKTLDSIDPAVINYDLLHDLIVHLVTTSPDLQPSKSSPSASILLFLPGLQEITTLLDMLGGARTFRDETKFRLLPLHSSLSSQDQQRVFDMPPGVVRVIASTNIAETSLTIEDVKVVIDTGRVKEMRHDSTFRTNVLEEIWTSRANARQRMGRAGRTSGGVCYRLFPRSVYLHVMDEQPVPEIRRSPLTSLCLQIKTLGTEADIKCGDFLAGCIDPPDERSVSDALEELYEIGALDAEDERLTTLGAFLAKLPVDVKVGKVLLLGAMFDLFDPISTCAAILETRSPFAAPFGRQDEVKAARKRFALAQNDLLTDVNAFEAWRALQTQNRDGKPSTSHRARERDFCRQYCLNIRAMNEISKLKNQFYGLVAQCGLLPARKPEEPSRMTRQQVAVVSGIIFAGLTPNLGYMEHYAAQEPRPQVFREKSRATACIHPSSVVHKVMPLPSAFVTFPFKLHTSQVYLPTVSPVSRAAMCLFSRDVELVRQVRKCDTNGGEVGLRVDEWVVLQTSWRSAVLFLELRRLIMTFIENQLASPPHTHKAKHHRLSKDPGSNGNSDEDELTHPDVRTVVQRILQVEFEEMDAKGALTVNLNITEKSQP</sequence>
<dbReference type="GO" id="GO:0016787">
    <property type="term" value="F:hydrolase activity"/>
    <property type="evidence" value="ECO:0007669"/>
    <property type="project" value="UniProtKB-KW"/>
</dbReference>
<evidence type="ECO:0000256" key="1">
    <source>
        <dbReference type="ARBA" id="ARBA00012552"/>
    </source>
</evidence>
<dbReference type="InterPro" id="IPR014001">
    <property type="entry name" value="Helicase_ATP-bd"/>
</dbReference>
<protein>
    <recommendedName>
        <fullName evidence="1">RNA helicase</fullName>
        <ecNumber evidence="1">3.6.4.13</ecNumber>
    </recommendedName>
</protein>
<feature type="domain" description="Helicase C-terminal" evidence="9">
    <location>
        <begin position="981"/>
        <end position="1161"/>
    </location>
</feature>
<proteinExistence type="predicted"/>
<feature type="compositionally biased region" description="Basic and acidic residues" evidence="7">
    <location>
        <begin position="284"/>
        <end position="302"/>
    </location>
</feature>
<dbReference type="InterPro" id="IPR048333">
    <property type="entry name" value="HA2_WH"/>
</dbReference>
<keyword evidence="4" id="KW-0347">Helicase</keyword>
<accession>A0AAV2YIZ2</accession>
<evidence type="ECO:0000256" key="3">
    <source>
        <dbReference type="ARBA" id="ARBA00022801"/>
    </source>
</evidence>
<dbReference type="SMART" id="SM00487">
    <property type="entry name" value="DEXDc"/>
    <property type="match status" value="1"/>
</dbReference>
<dbReference type="Pfam" id="PF24385">
    <property type="entry name" value="DSRM_DHX29"/>
    <property type="match status" value="1"/>
</dbReference>
<dbReference type="GO" id="GO:0005524">
    <property type="term" value="F:ATP binding"/>
    <property type="evidence" value="ECO:0007669"/>
    <property type="project" value="UniProtKB-KW"/>
</dbReference>
<dbReference type="InterPro" id="IPR011545">
    <property type="entry name" value="DEAD/DEAH_box_helicase_dom"/>
</dbReference>
<gene>
    <name evidence="10" type="ORF">N0F65_011312</name>
</gene>
<evidence type="ECO:0000256" key="6">
    <source>
        <dbReference type="ARBA" id="ARBA00047984"/>
    </source>
</evidence>
<feature type="compositionally biased region" description="Basic and acidic residues" evidence="7">
    <location>
        <begin position="423"/>
        <end position="433"/>
    </location>
</feature>
<feature type="region of interest" description="Disordered" evidence="7">
    <location>
        <begin position="245"/>
        <end position="264"/>
    </location>
</feature>
<evidence type="ECO:0000313" key="11">
    <source>
        <dbReference type="Proteomes" id="UP001146120"/>
    </source>
</evidence>
<dbReference type="PANTHER" id="PTHR18934:SF145">
    <property type="entry name" value="ATP-DEPENDENT RNA HELICASE DHX57-RELATED"/>
    <property type="match status" value="1"/>
</dbReference>
<dbReference type="Gene3D" id="1.20.120.1080">
    <property type="match status" value="1"/>
</dbReference>
<keyword evidence="11" id="KW-1185">Reference proteome</keyword>
<evidence type="ECO:0000256" key="5">
    <source>
        <dbReference type="ARBA" id="ARBA00022840"/>
    </source>
</evidence>
<feature type="region of interest" description="Disordered" evidence="7">
    <location>
        <begin position="284"/>
        <end position="447"/>
    </location>
</feature>
<feature type="compositionally biased region" description="Low complexity" evidence="7">
    <location>
        <begin position="410"/>
        <end position="422"/>
    </location>
</feature>
<dbReference type="Pfam" id="PF00270">
    <property type="entry name" value="DEAD"/>
    <property type="match status" value="1"/>
</dbReference>
<dbReference type="PROSITE" id="PS00690">
    <property type="entry name" value="DEAH_ATP_HELICASE"/>
    <property type="match status" value="1"/>
</dbReference>
<feature type="compositionally biased region" description="Basic and acidic residues" evidence="7">
    <location>
        <begin position="156"/>
        <end position="166"/>
    </location>
</feature>
<dbReference type="InterPro" id="IPR002464">
    <property type="entry name" value="DNA/RNA_helicase_DEAH_CS"/>
</dbReference>
<dbReference type="GO" id="GO:0003724">
    <property type="term" value="F:RNA helicase activity"/>
    <property type="evidence" value="ECO:0007669"/>
    <property type="project" value="UniProtKB-EC"/>
</dbReference>
<feature type="region of interest" description="Disordered" evidence="7">
    <location>
        <begin position="551"/>
        <end position="611"/>
    </location>
</feature>
<dbReference type="FunFam" id="3.40.50.300:FF:000500">
    <property type="entry name" value="ATP-dependent RNA helicase DHX29"/>
    <property type="match status" value="1"/>
</dbReference>
<dbReference type="PROSITE" id="PS51192">
    <property type="entry name" value="HELICASE_ATP_BIND_1"/>
    <property type="match status" value="1"/>
</dbReference>
<feature type="compositionally biased region" description="Acidic residues" evidence="7">
    <location>
        <begin position="593"/>
        <end position="605"/>
    </location>
</feature>
<dbReference type="InterPro" id="IPR007502">
    <property type="entry name" value="Helicase-assoc_dom"/>
</dbReference>
<evidence type="ECO:0000256" key="2">
    <source>
        <dbReference type="ARBA" id="ARBA00022741"/>
    </source>
</evidence>
<feature type="region of interest" description="Disordered" evidence="7">
    <location>
        <begin position="147"/>
        <end position="177"/>
    </location>
</feature>
<feature type="compositionally biased region" description="Basic and acidic residues" evidence="7">
    <location>
        <begin position="576"/>
        <end position="591"/>
    </location>
</feature>
<feature type="region of interest" description="Disordered" evidence="7">
    <location>
        <begin position="1496"/>
        <end position="1525"/>
    </location>
</feature>
<organism evidence="10 11">
    <name type="scientific">Lagenidium giganteum</name>
    <dbReference type="NCBI Taxonomy" id="4803"/>
    <lineage>
        <taxon>Eukaryota</taxon>
        <taxon>Sar</taxon>
        <taxon>Stramenopiles</taxon>
        <taxon>Oomycota</taxon>
        <taxon>Peronosporomycetes</taxon>
        <taxon>Pythiales</taxon>
        <taxon>Pythiaceae</taxon>
    </lineage>
</organism>
<dbReference type="SMART" id="SM00490">
    <property type="entry name" value="HELICc"/>
    <property type="match status" value="1"/>
</dbReference>
<dbReference type="EC" id="3.6.4.13" evidence="1"/>
<comment type="catalytic activity">
    <reaction evidence="6">
        <text>ATP + H2O = ADP + phosphate + H(+)</text>
        <dbReference type="Rhea" id="RHEA:13065"/>
        <dbReference type="ChEBI" id="CHEBI:15377"/>
        <dbReference type="ChEBI" id="CHEBI:15378"/>
        <dbReference type="ChEBI" id="CHEBI:30616"/>
        <dbReference type="ChEBI" id="CHEBI:43474"/>
        <dbReference type="ChEBI" id="CHEBI:456216"/>
        <dbReference type="EC" id="3.6.4.13"/>
    </reaction>
</comment>
<dbReference type="Pfam" id="PF00271">
    <property type="entry name" value="Helicase_C"/>
    <property type="match status" value="1"/>
</dbReference>
<dbReference type="Gene3D" id="3.40.50.300">
    <property type="entry name" value="P-loop containing nucleotide triphosphate hydrolases"/>
    <property type="match status" value="2"/>
</dbReference>
<name>A0AAV2YIZ2_9STRA</name>